<reference evidence="11" key="1">
    <citation type="submission" date="2014-08" db="EMBL/GenBank/DDBJ databases">
        <authorList>
            <person name="Falentin Helene"/>
        </authorList>
    </citation>
    <scope>NUCLEOTIDE SEQUENCE</scope>
</reference>
<feature type="binding site" description="in other chain" evidence="9">
    <location>
        <position position="230"/>
    </location>
    <ligand>
        <name>substrate</name>
        <note>ligand shared between dimeric partners</note>
    </ligand>
</feature>
<dbReference type="GO" id="GO:0070095">
    <property type="term" value="F:fructose-6-phosphate binding"/>
    <property type="evidence" value="ECO:0007669"/>
    <property type="project" value="TreeGrafter"/>
</dbReference>
<dbReference type="EC" id="2.7.1.11" evidence="9"/>
<dbReference type="SUPFAM" id="SSF53784">
    <property type="entry name" value="Phosphofructokinase"/>
    <property type="match status" value="1"/>
</dbReference>
<dbReference type="InterPro" id="IPR012003">
    <property type="entry name" value="ATP_PFK_prok-type"/>
</dbReference>
<evidence type="ECO:0000256" key="2">
    <source>
        <dbReference type="ARBA" id="ARBA00004679"/>
    </source>
</evidence>
<dbReference type="HAMAP" id="MF_01976">
    <property type="entry name" value="Phosphofructokinase_III"/>
    <property type="match status" value="1"/>
</dbReference>
<dbReference type="UniPathway" id="UPA00109">
    <property type="reaction ID" value="UER00182"/>
</dbReference>
<dbReference type="Gene3D" id="3.40.50.460">
    <property type="entry name" value="Phosphofructokinase domain"/>
    <property type="match status" value="1"/>
</dbReference>
<dbReference type="PANTHER" id="PTHR13697:SF52">
    <property type="entry name" value="ATP-DEPENDENT 6-PHOSPHOFRUCTOKINASE 3"/>
    <property type="match status" value="1"/>
</dbReference>
<dbReference type="GeneID" id="61222481"/>
<dbReference type="GO" id="GO:0005945">
    <property type="term" value="C:6-phosphofructokinase complex"/>
    <property type="evidence" value="ECO:0007669"/>
    <property type="project" value="TreeGrafter"/>
</dbReference>
<feature type="binding site" description="in other chain" evidence="9">
    <location>
        <begin position="133"/>
        <end position="135"/>
    </location>
    <ligand>
        <name>substrate</name>
        <note>ligand shared between dimeric partners</note>
    </ligand>
</feature>
<dbReference type="RefSeq" id="WP_013160738.1">
    <property type="nucleotide sequence ID" value="NZ_CP010341.1"/>
</dbReference>
<dbReference type="PANTHER" id="PTHR13697">
    <property type="entry name" value="PHOSPHOFRUCTOKINASE"/>
    <property type="match status" value="1"/>
</dbReference>
<dbReference type="GO" id="GO:0047334">
    <property type="term" value="F:diphosphate-fructose-6-phosphate 1-phosphotransferase activity"/>
    <property type="evidence" value="ECO:0007669"/>
    <property type="project" value="InterPro"/>
</dbReference>
<feature type="binding site" evidence="9">
    <location>
        <position position="170"/>
    </location>
    <ligand>
        <name>substrate</name>
        <note>ligand shared between dimeric partners</note>
    </ligand>
</feature>
<dbReference type="GO" id="GO:0042802">
    <property type="term" value="F:identical protein binding"/>
    <property type="evidence" value="ECO:0007669"/>
    <property type="project" value="TreeGrafter"/>
</dbReference>
<keyword evidence="5 9" id="KW-0479">Metal-binding</keyword>
<evidence type="ECO:0000256" key="4">
    <source>
        <dbReference type="ARBA" id="ARBA00022679"/>
    </source>
</evidence>
<comment type="similarity">
    <text evidence="9">Belongs to the phosphofructokinase type A (PFKA) family. Mixed-substrate PFK group III subfamily.</text>
</comment>
<comment type="cofactor">
    <cofactor evidence="1 9">
        <name>Mg(2+)</name>
        <dbReference type="ChEBI" id="CHEBI:18420"/>
    </cofactor>
</comment>
<dbReference type="Gene3D" id="3.40.50.450">
    <property type="match status" value="1"/>
</dbReference>
<feature type="binding site" evidence="9">
    <location>
        <position position="291"/>
    </location>
    <ligand>
        <name>substrate</name>
        <note>ligand shared between dimeric partners</note>
    </ligand>
</feature>
<dbReference type="GO" id="GO:0005524">
    <property type="term" value="F:ATP binding"/>
    <property type="evidence" value="ECO:0007669"/>
    <property type="project" value="UniProtKB-KW"/>
</dbReference>
<accession>A0A068VP30</accession>
<keyword evidence="8 9" id="KW-0324">Glycolysis</keyword>
<dbReference type="PATRIC" id="fig|66712.6.peg.816"/>
<dbReference type="InterPro" id="IPR035966">
    <property type="entry name" value="PKF_sf"/>
</dbReference>
<evidence type="ECO:0000256" key="9">
    <source>
        <dbReference type="HAMAP-Rule" id="MF_01976"/>
    </source>
</evidence>
<comment type="catalytic activity">
    <reaction evidence="9">
        <text>beta-D-fructose 6-phosphate + ATP = beta-D-fructose 1,6-bisphosphate + ADP + H(+)</text>
        <dbReference type="Rhea" id="RHEA:16109"/>
        <dbReference type="ChEBI" id="CHEBI:15378"/>
        <dbReference type="ChEBI" id="CHEBI:30616"/>
        <dbReference type="ChEBI" id="CHEBI:32966"/>
        <dbReference type="ChEBI" id="CHEBI:57634"/>
        <dbReference type="ChEBI" id="CHEBI:456216"/>
        <dbReference type="EC" id="2.7.1.11"/>
    </reaction>
</comment>
<comment type="pathway">
    <text evidence="2 9">Carbohydrate degradation; glycolysis; D-glyceraldehyde 3-phosphate and glycerone phosphate from D-glucose: step 3/4.</text>
</comment>
<name>A0A068VP30_PROFF</name>
<keyword evidence="3 9" id="KW-0963">Cytoplasm</keyword>
<evidence type="ECO:0000256" key="1">
    <source>
        <dbReference type="ARBA" id="ARBA00001946"/>
    </source>
</evidence>
<feature type="binding site" evidence="9">
    <location>
        <position position="12"/>
    </location>
    <ligand>
        <name>ATP</name>
        <dbReference type="ChEBI" id="CHEBI:30616"/>
    </ligand>
</feature>
<dbReference type="KEGG" id="pfre:RM25_0790"/>
<keyword evidence="9" id="KW-0067">ATP-binding</keyword>
<dbReference type="AlphaFoldDB" id="A0A068VP30"/>
<dbReference type="Pfam" id="PF00365">
    <property type="entry name" value="PFK"/>
    <property type="match status" value="1"/>
</dbReference>
<dbReference type="GO" id="GO:0006002">
    <property type="term" value="P:fructose 6-phosphate metabolic process"/>
    <property type="evidence" value="ECO:0007669"/>
    <property type="project" value="InterPro"/>
</dbReference>
<dbReference type="GO" id="GO:0048029">
    <property type="term" value="F:monosaccharide binding"/>
    <property type="evidence" value="ECO:0007669"/>
    <property type="project" value="TreeGrafter"/>
</dbReference>
<gene>
    <name evidence="9 11" type="primary">pfkA</name>
    <name evidence="11" type="ORF">PFCIRM138_11975</name>
</gene>
<evidence type="ECO:0000313" key="11">
    <source>
        <dbReference type="EMBL" id="CEP27115.1"/>
    </source>
</evidence>
<organism evidence="11">
    <name type="scientific">Propionibacterium freudenreichii subsp. freudenreichii</name>
    <dbReference type="NCBI Taxonomy" id="66712"/>
    <lineage>
        <taxon>Bacteria</taxon>
        <taxon>Bacillati</taxon>
        <taxon>Actinomycetota</taxon>
        <taxon>Actinomycetes</taxon>
        <taxon>Propionibacteriales</taxon>
        <taxon>Propionibacteriaceae</taxon>
        <taxon>Propionibacterium</taxon>
    </lineage>
</organism>
<dbReference type="InterPro" id="IPR000023">
    <property type="entry name" value="Phosphofructokinase_dom"/>
</dbReference>
<feature type="binding site" description="in other chain" evidence="9">
    <location>
        <begin position="297"/>
        <end position="300"/>
    </location>
    <ligand>
        <name>substrate</name>
        <note>ligand shared between dimeric partners</note>
    </ligand>
</feature>
<feature type="binding site" evidence="9">
    <location>
        <begin position="74"/>
        <end position="75"/>
    </location>
    <ligand>
        <name>ATP</name>
        <dbReference type="ChEBI" id="CHEBI:30616"/>
    </ligand>
</feature>
<dbReference type="EMBL" id="LM676427">
    <property type="protein sequence ID" value="CEP27115.1"/>
    <property type="molecule type" value="Genomic_DNA"/>
</dbReference>
<dbReference type="NCBIfam" id="NF002872">
    <property type="entry name" value="PRK03202.1"/>
    <property type="match status" value="1"/>
</dbReference>
<feature type="site" description="Important for substrate specificity; cannot use PPi as phosphoryl donor" evidence="9">
    <location>
        <position position="112"/>
    </location>
</feature>
<protein>
    <recommendedName>
        <fullName evidence="9">ATP-dependent 6-phosphofructokinase</fullName>
        <shortName evidence="9">ATP-PFK</shortName>
        <shortName evidence="9">Phosphofructokinase</shortName>
        <ecNumber evidence="9">2.7.1.11</ecNumber>
    </recommendedName>
    <alternativeName>
        <fullName evidence="9">Phosphohexokinase</fullName>
    </alternativeName>
</protein>
<evidence type="ECO:0000256" key="8">
    <source>
        <dbReference type="ARBA" id="ARBA00023152"/>
    </source>
</evidence>
<comment type="function">
    <text evidence="9">Catalyzes the phosphorylation of D-fructose 6-phosphate to fructose 1,6-bisphosphate by ATP, the first committing step of glycolysis.</text>
</comment>
<proteinExistence type="inferred from homology"/>
<sequence>MSMRVGILTSGGDSPGLNAAIRGFGKAAVSTYGMELIGFRDGMRGLAENRFMQLDSHALSGILTTGGTILGTSRDKVHKMLVDGKVQNMIPVIKKNYEKNKLDALVCLGGGGTAKNAKRLSDAGMNVITLPKTIDNDLVGTDQTFGFATALEIATDAVDRLHSTAHSHHRIILTEIMGHRAGWLALGAGIAGGADVILLPEVPYNVESIAAAISRRSAHGSNFSVVAVAEGARNERDAAELAAADALVREADSPVARDAAKTHRANVEASHRAHTFTLATELEKATGLESRVTILGYVQRGGTPCGRDRVLATVLGTAGADLVAKGVFGVMVAAKGDGAEPVPLEEVAGKIRRVPVDHPWIRAAKEVGTGFGD</sequence>
<comment type="subunit">
    <text evidence="9">Homodimer or homotetramer.</text>
</comment>
<evidence type="ECO:0000256" key="3">
    <source>
        <dbReference type="ARBA" id="ARBA00022490"/>
    </source>
</evidence>
<dbReference type="GO" id="GO:0061621">
    <property type="term" value="P:canonical glycolysis"/>
    <property type="evidence" value="ECO:0007669"/>
    <property type="project" value="TreeGrafter"/>
</dbReference>
<feature type="binding site" description="in other chain" evidence="9">
    <location>
        <begin position="177"/>
        <end position="179"/>
    </location>
    <ligand>
        <name>substrate</name>
        <note>ligand shared between dimeric partners</note>
    </ligand>
</feature>
<dbReference type="PRINTS" id="PR00476">
    <property type="entry name" value="PHFRCTKINASE"/>
</dbReference>
<evidence type="ECO:0000259" key="10">
    <source>
        <dbReference type="Pfam" id="PF00365"/>
    </source>
</evidence>
<evidence type="ECO:0000256" key="5">
    <source>
        <dbReference type="ARBA" id="ARBA00022723"/>
    </source>
</evidence>
<keyword evidence="9" id="KW-0547">Nucleotide-binding</keyword>
<dbReference type="PIRSF" id="PIRSF000532">
    <property type="entry name" value="ATP_PFK_prok"/>
    <property type="match status" value="1"/>
</dbReference>
<dbReference type="GO" id="GO:0046872">
    <property type="term" value="F:metal ion binding"/>
    <property type="evidence" value="ECO:0007669"/>
    <property type="project" value="UniProtKB-KW"/>
</dbReference>
<evidence type="ECO:0000256" key="7">
    <source>
        <dbReference type="ARBA" id="ARBA00022842"/>
    </source>
</evidence>
<dbReference type="GO" id="GO:0003872">
    <property type="term" value="F:6-phosphofructokinase activity"/>
    <property type="evidence" value="ECO:0007669"/>
    <property type="project" value="UniProtKB-UniRule"/>
</dbReference>
<dbReference type="GO" id="GO:0016208">
    <property type="term" value="F:AMP binding"/>
    <property type="evidence" value="ECO:0007669"/>
    <property type="project" value="TreeGrafter"/>
</dbReference>
<comment type="subcellular location">
    <subcellularLocation>
        <location evidence="9">Cytoplasm</location>
    </subcellularLocation>
</comment>
<dbReference type="InterPro" id="IPR022953">
    <property type="entry name" value="ATP_PFK"/>
</dbReference>
<keyword evidence="6 9" id="KW-0418">Kinase</keyword>
<dbReference type="InterPro" id="IPR012829">
    <property type="entry name" value="Phosphofructokinase_III"/>
</dbReference>
<evidence type="ECO:0000256" key="6">
    <source>
        <dbReference type="ARBA" id="ARBA00022777"/>
    </source>
</evidence>
<dbReference type="SMR" id="A0A068VP30"/>
<keyword evidence="4 9" id="KW-0808">Transferase</keyword>
<feature type="active site" description="Proton acceptor" evidence="9">
    <location>
        <position position="135"/>
    </location>
</feature>
<feature type="domain" description="Phosphofructokinase" evidence="10">
    <location>
        <begin position="4"/>
        <end position="321"/>
    </location>
</feature>
<keyword evidence="7 9" id="KW-0460">Magnesium</keyword>
<comment type="caution">
    <text evidence="9">Lacks conserved residue(s) required for the propagation of feature annotation.</text>
</comment>
<dbReference type="GO" id="GO:0030388">
    <property type="term" value="P:fructose 1,6-bisphosphate metabolic process"/>
    <property type="evidence" value="ECO:0007669"/>
    <property type="project" value="TreeGrafter"/>
</dbReference>